<accession>A0A9X2V6M9</accession>
<gene>
    <name evidence="8" type="ORF">GGP45_002691</name>
</gene>
<comment type="caution">
    <text evidence="8">The sequence shown here is derived from an EMBL/GenBank/DDBJ whole genome shotgun (WGS) entry which is preliminary data.</text>
</comment>
<dbReference type="SUPFAM" id="SSF53474">
    <property type="entry name" value="alpha/beta-Hydrolases"/>
    <property type="match status" value="1"/>
</dbReference>
<sequence length="513" mass="56942">MQALSQALVLLVLTWAALGALSAQAQGAQSPQGGDGGREIPPIPADETTQGSVTIDGTQIDYNAVAGTIPLFSSERDTTAHMFYTAYVKRGVEDDSQRPVTFLYNGGPGSATMWLHMGSFGPVRIATEDTSNVGGAPYQLTENPNSLLDVTDLVFVDAPGTGFSRLTRHGEPDQFFGVDEDARAFADFIARFLTKHGRWNSPKYLFGESYGTTRSAVLANMLTTEKNVGLSGIIMLSQILDYTNSVDYPQRNPGNNRPYQLALPTYAATAWYHDELPSKPDSLEPFLEEVEDFAMGPYARALSKGNALSDQRFDEIAQRLHEYTGLSMGFLKKADLRIGGGEFGKRLQADEDITTGRLDTRYAGPTMDPLSQRSSYDPYSSGISAAYVSLLNQYMRETLDYGHNMTYRPAYRKDWDFNHGGFGIGMSVMPDLAETMKQNPEMDVLLTGGYYDLATPYYEGVYEMQHLPINDRLQKNISYEFFRTGHMPYVRPETMPPLHDTVGYFRDTCKMST</sequence>
<evidence type="ECO:0000256" key="5">
    <source>
        <dbReference type="ARBA" id="ARBA00023180"/>
    </source>
</evidence>
<feature type="region of interest" description="Disordered" evidence="6">
    <location>
        <begin position="27"/>
        <end position="50"/>
    </location>
</feature>
<feature type="signal peptide" evidence="7">
    <location>
        <begin position="1"/>
        <end position="25"/>
    </location>
</feature>
<evidence type="ECO:0000313" key="8">
    <source>
        <dbReference type="EMBL" id="MCS4122331.1"/>
    </source>
</evidence>
<dbReference type="GO" id="GO:0006508">
    <property type="term" value="P:proteolysis"/>
    <property type="evidence" value="ECO:0007669"/>
    <property type="project" value="UniProtKB-KW"/>
</dbReference>
<dbReference type="PANTHER" id="PTHR11802:SF3">
    <property type="entry name" value="RETINOID-INDUCIBLE SERINE CARBOXYPEPTIDASE"/>
    <property type="match status" value="1"/>
</dbReference>
<evidence type="ECO:0000256" key="3">
    <source>
        <dbReference type="ARBA" id="ARBA00022729"/>
    </source>
</evidence>
<dbReference type="InterPro" id="IPR001563">
    <property type="entry name" value="Peptidase_S10"/>
</dbReference>
<keyword evidence="5" id="KW-0325">Glycoprotein</keyword>
<keyword evidence="3 7" id="KW-0732">Signal</keyword>
<dbReference type="AlphaFoldDB" id="A0A9X2V6M9"/>
<dbReference type="RefSeq" id="WP_259040281.1">
    <property type="nucleotide sequence ID" value="NZ_JANUAM010000007.1"/>
</dbReference>
<evidence type="ECO:0000256" key="1">
    <source>
        <dbReference type="ARBA" id="ARBA00022645"/>
    </source>
</evidence>
<name>A0A9X2V6M9_9BACT</name>
<dbReference type="Gene3D" id="3.40.50.1820">
    <property type="entry name" value="alpha/beta hydrolase"/>
    <property type="match status" value="1"/>
</dbReference>
<dbReference type="InterPro" id="IPR029058">
    <property type="entry name" value="AB_hydrolase_fold"/>
</dbReference>
<evidence type="ECO:0000256" key="6">
    <source>
        <dbReference type="SAM" id="MobiDB-lite"/>
    </source>
</evidence>
<keyword evidence="1 8" id="KW-0121">Carboxypeptidase</keyword>
<evidence type="ECO:0000256" key="7">
    <source>
        <dbReference type="SAM" id="SignalP"/>
    </source>
</evidence>
<dbReference type="PANTHER" id="PTHR11802">
    <property type="entry name" value="SERINE PROTEASE FAMILY S10 SERINE CARBOXYPEPTIDASE"/>
    <property type="match status" value="1"/>
</dbReference>
<feature type="chain" id="PRO_5040911793" evidence="7">
    <location>
        <begin position="26"/>
        <end position="513"/>
    </location>
</feature>
<dbReference type="Proteomes" id="UP001155144">
    <property type="component" value="Unassembled WGS sequence"/>
</dbReference>
<organism evidence="8 9">
    <name type="scientific">Salinibacter ruber</name>
    <dbReference type="NCBI Taxonomy" id="146919"/>
    <lineage>
        <taxon>Bacteria</taxon>
        <taxon>Pseudomonadati</taxon>
        <taxon>Rhodothermota</taxon>
        <taxon>Rhodothermia</taxon>
        <taxon>Rhodothermales</taxon>
        <taxon>Salinibacteraceae</taxon>
        <taxon>Salinibacter</taxon>
    </lineage>
</organism>
<dbReference type="EMBL" id="JANUBL010000005">
    <property type="protein sequence ID" value="MCS4122331.1"/>
    <property type="molecule type" value="Genomic_DNA"/>
</dbReference>
<dbReference type="GO" id="GO:0004185">
    <property type="term" value="F:serine-type carboxypeptidase activity"/>
    <property type="evidence" value="ECO:0007669"/>
    <property type="project" value="InterPro"/>
</dbReference>
<evidence type="ECO:0000313" key="9">
    <source>
        <dbReference type="Proteomes" id="UP001155144"/>
    </source>
</evidence>
<evidence type="ECO:0000256" key="4">
    <source>
        <dbReference type="ARBA" id="ARBA00022801"/>
    </source>
</evidence>
<evidence type="ECO:0000256" key="2">
    <source>
        <dbReference type="ARBA" id="ARBA00022670"/>
    </source>
</evidence>
<reference evidence="8" key="1">
    <citation type="submission" date="2022-08" db="EMBL/GenBank/DDBJ databases">
        <title>Genomic Encyclopedia of Type Strains, Phase V (KMG-V): Genome sequencing to study the core and pangenomes of soil and plant-associated prokaryotes.</title>
        <authorList>
            <person name="Whitman W."/>
        </authorList>
    </citation>
    <scope>NUCLEOTIDE SEQUENCE</scope>
    <source>
        <strain evidence="8">SP3026</strain>
    </source>
</reference>
<protein>
    <submittedName>
        <fullName evidence="8">Carboxypeptidase C (Cathepsin A)</fullName>
    </submittedName>
</protein>
<dbReference type="Pfam" id="PF00450">
    <property type="entry name" value="Peptidase_S10"/>
    <property type="match status" value="1"/>
</dbReference>
<keyword evidence="2" id="KW-0645">Protease</keyword>
<proteinExistence type="predicted"/>
<keyword evidence="4" id="KW-0378">Hydrolase</keyword>